<dbReference type="PATRIC" id="fig|74031.6.peg.32"/>
<dbReference type="OrthoDB" id="9812295at2"/>
<dbReference type="GO" id="GO:0010181">
    <property type="term" value="F:FMN binding"/>
    <property type="evidence" value="ECO:0007669"/>
    <property type="project" value="TreeGrafter"/>
</dbReference>
<proteinExistence type="predicted"/>
<sequence>MTHPTLLLLSGSLRKGSYNRMLLAQAAEAFGPANVIEGDLDLPLYNGDLEEAEGVPEKVKTLAAQIKDADAVVVGSPEYNKGITGVLKNGLDWISRLPGWPLKDKPTVVVSASAGRTGGETAQFMTLSCLTQHQARLIPGTAVLIAGAMNAFDDDGRLKDETSQKLLTERMEGLRAELG</sequence>
<dbReference type="RefSeq" id="WP_050661004.1">
    <property type="nucleotide sequence ID" value="NZ_CP118494.1"/>
</dbReference>
<dbReference type="EC" id="1.7.-.-" evidence="2"/>
<dbReference type="STRING" id="74031.SAMN04488077_106193"/>
<accession>A0A0L6D0K5</accession>
<name>A0A0L6D0K5_9RHOB</name>
<evidence type="ECO:0000313" key="3">
    <source>
        <dbReference type="Proteomes" id="UP000037046"/>
    </source>
</evidence>
<dbReference type="EMBL" id="LGVV01000001">
    <property type="protein sequence ID" value="KNX43243.1"/>
    <property type="molecule type" value="Genomic_DNA"/>
</dbReference>
<gene>
    <name evidence="2" type="primary">azr</name>
    <name evidence="2" type="ORF">ROTO_00320</name>
</gene>
<keyword evidence="3" id="KW-1185">Reference proteome</keyword>
<feature type="domain" description="NADPH-dependent FMN reductase-like" evidence="1">
    <location>
        <begin position="5"/>
        <end position="147"/>
    </location>
</feature>
<dbReference type="Pfam" id="PF03358">
    <property type="entry name" value="FMN_red"/>
    <property type="match status" value="1"/>
</dbReference>
<dbReference type="PANTHER" id="PTHR30543">
    <property type="entry name" value="CHROMATE REDUCTASE"/>
    <property type="match status" value="1"/>
</dbReference>
<dbReference type="GO" id="GO:0005829">
    <property type="term" value="C:cytosol"/>
    <property type="evidence" value="ECO:0007669"/>
    <property type="project" value="TreeGrafter"/>
</dbReference>
<evidence type="ECO:0000259" key="1">
    <source>
        <dbReference type="Pfam" id="PF03358"/>
    </source>
</evidence>
<dbReference type="PANTHER" id="PTHR30543:SF21">
    <property type="entry name" value="NAD(P)H-DEPENDENT FMN REDUCTASE LOT6"/>
    <property type="match status" value="1"/>
</dbReference>
<dbReference type="InterPro" id="IPR005025">
    <property type="entry name" value="FMN_Rdtase-like_dom"/>
</dbReference>
<dbReference type="SUPFAM" id="SSF52218">
    <property type="entry name" value="Flavoproteins"/>
    <property type="match status" value="1"/>
</dbReference>
<reference evidence="3" key="1">
    <citation type="submission" date="2015-07" db="EMBL/GenBank/DDBJ databases">
        <title>Draft Genome Sequence of Roseovarius tolerans EL-164, a producer of N-Acylated Alanine Methyl Esters (NAMEs).</title>
        <authorList>
            <person name="Voget S."/>
            <person name="Bruns H."/>
            <person name="Wagner-Doebler I."/>
            <person name="Schulz S."/>
            <person name="Daniel R."/>
        </authorList>
    </citation>
    <scope>NUCLEOTIDE SEQUENCE [LARGE SCALE GENOMIC DNA]</scope>
    <source>
        <strain evidence="3">EL-164</strain>
    </source>
</reference>
<organism evidence="2 3">
    <name type="scientific">Roseovarius tolerans</name>
    <dbReference type="NCBI Taxonomy" id="74031"/>
    <lineage>
        <taxon>Bacteria</taxon>
        <taxon>Pseudomonadati</taxon>
        <taxon>Pseudomonadota</taxon>
        <taxon>Alphaproteobacteria</taxon>
        <taxon>Rhodobacterales</taxon>
        <taxon>Roseobacteraceae</taxon>
        <taxon>Roseovarius</taxon>
    </lineage>
</organism>
<evidence type="ECO:0000313" key="2">
    <source>
        <dbReference type="EMBL" id="KNX43243.1"/>
    </source>
</evidence>
<comment type="caution">
    <text evidence="2">The sequence shown here is derived from an EMBL/GenBank/DDBJ whole genome shotgun (WGS) entry which is preliminary data.</text>
</comment>
<dbReference type="InterPro" id="IPR029039">
    <property type="entry name" value="Flavoprotein-like_sf"/>
</dbReference>
<protein>
    <submittedName>
        <fullName evidence="2">FMN-dependent NADPH-azoreductase</fullName>
        <ecNumber evidence="2">1.7.-.-</ecNumber>
    </submittedName>
</protein>
<keyword evidence="2" id="KW-0560">Oxidoreductase</keyword>
<dbReference type="InterPro" id="IPR050712">
    <property type="entry name" value="NAD(P)H-dep_reductase"/>
</dbReference>
<dbReference type="GO" id="GO:0016491">
    <property type="term" value="F:oxidoreductase activity"/>
    <property type="evidence" value="ECO:0007669"/>
    <property type="project" value="UniProtKB-KW"/>
</dbReference>
<dbReference type="AlphaFoldDB" id="A0A0L6D0K5"/>
<dbReference type="Proteomes" id="UP000037046">
    <property type="component" value="Unassembled WGS sequence"/>
</dbReference>
<dbReference type="Gene3D" id="3.40.50.360">
    <property type="match status" value="1"/>
</dbReference>